<dbReference type="InterPro" id="IPR041490">
    <property type="entry name" value="KstR2_TetR_C"/>
</dbReference>
<dbReference type="PRINTS" id="PR00455">
    <property type="entry name" value="HTHTETR"/>
</dbReference>
<feature type="DNA-binding region" description="H-T-H motif" evidence="5">
    <location>
        <begin position="43"/>
        <end position="62"/>
    </location>
</feature>
<dbReference type="Proteomes" id="UP000321638">
    <property type="component" value="Unassembled WGS sequence"/>
</dbReference>
<gene>
    <name evidence="7" type="ORF">FHP25_03975</name>
</gene>
<name>A0A5C8PTY3_9HYPH</name>
<dbReference type="Gene3D" id="1.10.10.60">
    <property type="entry name" value="Homeodomain-like"/>
    <property type="match status" value="1"/>
</dbReference>
<proteinExistence type="predicted"/>
<keyword evidence="1" id="KW-0678">Repressor</keyword>
<dbReference type="SUPFAM" id="SSF48498">
    <property type="entry name" value="Tetracyclin repressor-like, C-terminal domain"/>
    <property type="match status" value="1"/>
</dbReference>
<accession>A0A5C8PTY3</accession>
<keyword evidence="4" id="KW-0804">Transcription</keyword>
<protein>
    <submittedName>
        <fullName evidence="7">TetR/AcrR family transcriptional regulator</fullName>
    </submittedName>
</protein>
<keyword evidence="3 5" id="KW-0238">DNA-binding</keyword>
<evidence type="ECO:0000313" key="8">
    <source>
        <dbReference type="Proteomes" id="UP000321638"/>
    </source>
</evidence>
<evidence type="ECO:0000259" key="6">
    <source>
        <dbReference type="PROSITE" id="PS50977"/>
    </source>
</evidence>
<dbReference type="InterPro" id="IPR036271">
    <property type="entry name" value="Tet_transcr_reg_TetR-rel_C_sf"/>
</dbReference>
<dbReference type="PROSITE" id="PS50977">
    <property type="entry name" value="HTH_TETR_2"/>
    <property type="match status" value="1"/>
</dbReference>
<dbReference type="Pfam" id="PF17932">
    <property type="entry name" value="TetR_C_24"/>
    <property type="match status" value="1"/>
</dbReference>
<dbReference type="EMBL" id="VDUZ01000003">
    <property type="protein sequence ID" value="TXL81697.1"/>
    <property type="molecule type" value="Genomic_DNA"/>
</dbReference>
<dbReference type="AlphaFoldDB" id="A0A5C8PTY3"/>
<dbReference type="InterPro" id="IPR050109">
    <property type="entry name" value="HTH-type_TetR-like_transc_reg"/>
</dbReference>
<dbReference type="OrthoDB" id="9779746at2"/>
<feature type="domain" description="HTH tetR-type" evidence="6">
    <location>
        <begin position="20"/>
        <end position="80"/>
    </location>
</feature>
<sequence length="227" mass="25735">MSVKKAAWTEALQKRDEQYQLKRQALLQTAARAFNELGFDRASLDDLARRLNVTKPTLYYYIKSKDEILFECQKQAVEHMRLTLDQIRSSDKPALEKLSLFLVRYTELVAEDFGRCLVLSSHKALQPKNRAKMAAARRRLDNDVRNLIAQGIAEGSIAPCNPKLVTSALFGAVNWTAHWYSRDGELTPRAVGEAFLSTFLSGLVPRQAAQTVRKDQKQARGERALRV</sequence>
<dbReference type="PANTHER" id="PTHR30055">
    <property type="entry name" value="HTH-TYPE TRANSCRIPTIONAL REGULATOR RUTR"/>
    <property type="match status" value="1"/>
</dbReference>
<dbReference type="Gene3D" id="1.10.357.10">
    <property type="entry name" value="Tetracycline Repressor, domain 2"/>
    <property type="match status" value="1"/>
</dbReference>
<evidence type="ECO:0000313" key="7">
    <source>
        <dbReference type="EMBL" id="TXL81697.1"/>
    </source>
</evidence>
<keyword evidence="2" id="KW-0805">Transcription regulation</keyword>
<organism evidence="7 8">
    <name type="scientific">Vineibacter terrae</name>
    <dbReference type="NCBI Taxonomy" id="2586908"/>
    <lineage>
        <taxon>Bacteria</taxon>
        <taxon>Pseudomonadati</taxon>
        <taxon>Pseudomonadota</taxon>
        <taxon>Alphaproteobacteria</taxon>
        <taxon>Hyphomicrobiales</taxon>
        <taxon>Vineibacter</taxon>
    </lineage>
</organism>
<dbReference type="GO" id="GO:0000976">
    <property type="term" value="F:transcription cis-regulatory region binding"/>
    <property type="evidence" value="ECO:0007669"/>
    <property type="project" value="TreeGrafter"/>
</dbReference>
<keyword evidence="8" id="KW-1185">Reference proteome</keyword>
<evidence type="ECO:0000256" key="5">
    <source>
        <dbReference type="PROSITE-ProRule" id="PRU00335"/>
    </source>
</evidence>
<evidence type="ECO:0000256" key="3">
    <source>
        <dbReference type="ARBA" id="ARBA00023125"/>
    </source>
</evidence>
<reference evidence="7 8" key="1">
    <citation type="submission" date="2019-06" db="EMBL/GenBank/DDBJ databases">
        <title>New taxonomy in bacterial strain CC-CFT640, isolated from vineyard.</title>
        <authorList>
            <person name="Lin S.-Y."/>
            <person name="Tsai C.-F."/>
            <person name="Young C.-C."/>
        </authorList>
    </citation>
    <scope>NUCLEOTIDE SEQUENCE [LARGE SCALE GENOMIC DNA]</scope>
    <source>
        <strain evidence="7 8">CC-CFT640</strain>
    </source>
</reference>
<dbReference type="PANTHER" id="PTHR30055:SF175">
    <property type="entry name" value="HTH-TYPE TRANSCRIPTIONAL REPRESSOR KSTR2"/>
    <property type="match status" value="1"/>
</dbReference>
<comment type="caution">
    <text evidence="7">The sequence shown here is derived from an EMBL/GenBank/DDBJ whole genome shotgun (WGS) entry which is preliminary data.</text>
</comment>
<evidence type="ECO:0000256" key="2">
    <source>
        <dbReference type="ARBA" id="ARBA00023015"/>
    </source>
</evidence>
<dbReference type="InterPro" id="IPR001647">
    <property type="entry name" value="HTH_TetR"/>
</dbReference>
<evidence type="ECO:0000256" key="4">
    <source>
        <dbReference type="ARBA" id="ARBA00023163"/>
    </source>
</evidence>
<dbReference type="Pfam" id="PF00440">
    <property type="entry name" value="TetR_N"/>
    <property type="match status" value="1"/>
</dbReference>
<dbReference type="GO" id="GO:0003700">
    <property type="term" value="F:DNA-binding transcription factor activity"/>
    <property type="evidence" value="ECO:0007669"/>
    <property type="project" value="TreeGrafter"/>
</dbReference>
<dbReference type="InterPro" id="IPR009057">
    <property type="entry name" value="Homeodomain-like_sf"/>
</dbReference>
<dbReference type="SUPFAM" id="SSF46689">
    <property type="entry name" value="Homeodomain-like"/>
    <property type="match status" value="1"/>
</dbReference>
<evidence type="ECO:0000256" key="1">
    <source>
        <dbReference type="ARBA" id="ARBA00022491"/>
    </source>
</evidence>